<accession>A0A7S4VCI7</accession>
<sequence length="241" mass="25440">MAGSTLPPPGEQQEEEEGGEEFAEDEDDEEDDDPVRDIQRFMEDMGSGCDDATKEEAIGMLKHLYVKFKCGYGITCAILNAGAIRPLVAFVESGTEAQKEQAADLLASLAYTSRLGLVCNSGLKNEVRALGGFEPLAALVTHGGTSQQEHAAAALENLGVTPQDREEIAQACGGCAALVALVKEGSPCQKELAVRMLRAMTVDGHQEAIRDAAGVLATDSAQVEARGAEGKVIDMPEVSVF</sequence>
<feature type="region of interest" description="Disordered" evidence="1">
    <location>
        <begin position="1"/>
        <end position="34"/>
    </location>
</feature>
<organism evidence="2">
    <name type="scientific">Alexandrium monilatum</name>
    <dbReference type="NCBI Taxonomy" id="311494"/>
    <lineage>
        <taxon>Eukaryota</taxon>
        <taxon>Sar</taxon>
        <taxon>Alveolata</taxon>
        <taxon>Dinophyceae</taxon>
        <taxon>Gonyaulacales</taxon>
        <taxon>Pyrocystaceae</taxon>
        <taxon>Alexandrium</taxon>
    </lineage>
</organism>
<reference evidence="2" key="1">
    <citation type="submission" date="2021-01" db="EMBL/GenBank/DDBJ databases">
        <authorList>
            <person name="Corre E."/>
            <person name="Pelletier E."/>
            <person name="Niang G."/>
            <person name="Scheremetjew M."/>
            <person name="Finn R."/>
            <person name="Kale V."/>
            <person name="Holt S."/>
            <person name="Cochrane G."/>
            <person name="Meng A."/>
            <person name="Brown T."/>
            <person name="Cohen L."/>
        </authorList>
    </citation>
    <scope>NUCLEOTIDE SEQUENCE</scope>
    <source>
        <strain evidence="2">CCMP3105</strain>
    </source>
</reference>
<evidence type="ECO:0008006" key="3">
    <source>
        <dbReference type="Google" id="ProtNLM"/>
    </source>
</evidence>
<dbReference type="PANTHER" id="PTHR23315">
    <property type="entry name" value="U BOX DOMAIN-CONTAINING"/>
    <property type="match status" value="1"/>
</dbReference>
<dbReference type="Gene3D" id="1.25.10.10">
    <property type="entry name" value="Leucine-rich Repeat Variant"/>
    <property type="match status" value="2"/>
</dbReference>
<dbReference type="AlphaFoldDB" id="A0A7S4VCI7"/>
<protein>
    <recommendedName>
        <fullName evidence="3">Armadillo repeat-containing domain-containing protein</fullName>
    </recommendedName>
</protein>
<dbReference type="PANTHER" id="PTHR23315:SF7">
    <property type="entry name" value="U-BOX DOMAIN-CONTAINING PROTEIN 4"/>
    <property type="match status" value="1"/>
</dbReference>
<dbReference type="InterPro" id="IPR016024">
    <property type="entry name" value="ARM-type_fold"/>
</dbReference>
<dbReference type="InterPro" id="IPR011989">
    <property type="entry name" value="ARM-like"/>
</dbReference>
<evidence type="ECO:0000256" key="1">
    <source>
        <dbReference type="SAM" id="MobiDB-lite"/>
    </source>
</evidence>
<gene>
    <name evidence="2" type="ORF">AMON00008_LOCUS38672</name>
</gene>
<evidence type="ECO:0000313" key="2">
    <source>
        <dbReference type="EMBL" id="CAE4621248.1"/>
    </source>
</evidence>
<dbReference type="SUPFAM" id="SSF48371">
    <property type="entry name" value="ARM repeat"/>
    <property type="match status" value="1"/>
</dbReference>
<dbReference type="EMBL" id="HBNR01055061">
    <property type="protein sequence ID" value="CAE4621248.1"/>
    <property type="molecule type" value="Transcribed_RNA"/>
</dbReference>
<feature type="compositionally biased region" description="Pro residues" evidence="1">
    <location>
        <begin position="1"/>
        <end position="10"/>
    </location>
</feature>
<feature type="compositionally biased region" description="Acidic residues" evidence="1">
    <location>
        <begin position="12"/>
        <end position="34"/>
    </location>
</feature>
<name>A0A7S4VCI7_9DINO</name>
<proteinExistence type="predicted"/>